<comment type="caution">
    <text evidence="2">The sequence shown here is derived from an EMBL/GenBank/DDBJ whole genome shotgun (WGS) entry which is preliminary data.</text>
</comment>
<accession>A0A2T4UPP7</accession>
<feature type="region of interest" description="Disordered" evidence="1">
    <location>
        <begin position="1"/>
        <end position="24"/>
    </location>
</feature>
<gene>
    <name evidence="2" type="ORF">C1I63_00540</name>
</gene>
<name>A0A2T4UPP7_9MICO</name>
<proteinExistence type="predicted"/>
<protein>
    <submittedName>
        <fullName evidence="2">Uncharacterized protein</fullName>
    </submittedName>
</protein>
<reference evidence="2 3" key="1">
    <citation type="submission" date="2018-03" db="EMBL/GenBank/DDBJ databases">
        <title>Bacteriophage NCPPB3778 and a type I-E CRISPR drive the evolution of the US Biological Select Agent, Rathayibacter toxicus.</title>
        <authorList>
            <person name="Davis E.W.II."/>
            <person name="Tabima J.F."/>
            <person name="Weisberg A.J."/>
            <person name="Dantas Lopes L."/>
            <person name="Wiseman M.S."/>
            <person name="Wiseman M.S."/>
            <person name="Pupko T."/>
            <person name="Belcher M.S."/>
            <person name="Sechler A.J."/>
            <person name="Tancos M.A."/>
            <person name="Schroeder B.K."/>
            <person name="Murray T.D."/>
            <person name="Luster D.G."/>
            <person name="Schneider W.L."/>
            <person name="Rogers E."/>
            <person name="Andreote F.D."/>
            <person name="Grunwald N.J."/>
            <person name="Putnam M.L."/>
            <person name="Chang J.H."/>
        </authorList>
    </citation>
    <scope>NUCLEOTIDE SEQUENCE [LARGE SCALE GENOMIC DNA]</scope>
    <source>
        <strain evidence="2 3">DSM 15933</strain>
    </source>
</reference>
<dbReference type="EMBL" id="PZPL01000001">
    <property type="protein sequence ID" value="PTL71491.1"/>
    <property type="molecule type" value="Genomic_DNA"/>
</dbReference>
<evidence type="ECO:0000313" key="3">
    <source>
        <dbReference type="Proteomes" id="UP000241085"/>
    </source>
</evidence>
<evidence type="ECO:0000256" key="1">
    <source>
        <dbReference type="SAM" id="MobiDB-lite"/>
    </source>
</evidence>
<keyword evidence="3" id="KW-1185">Reference proteome</keyword>
<dbReference type="RefSeq" id="WP_107573365.1">
    <property type="nucleotide sequence ID" value="NZ_PZPL01000001.1"/>
</dbReference>
<sequence length="98" mass="10436">MTALLSTATGVSTPPPRPSASLAAVDAGSHRLGADADGLLEEAARHARFWASYDADPRSSTAWADAATSTWRRPDRRAITPVREGLDQWDGEGGYDPE</sequence>
<evidence type="ECO:0000313" key="2">
    <source>
        <dbReference type="EMBL" id="PTL71491.1"/>
    </source>
</evidence>
<feature type="compositionally biased region" description="Polar residues" evidence="1">
    <location>
        <begin position="1"/>
        <end position="12"/>
    </location>
</feature>
<organism evidence="2 3">
    <name type="scientific">Rathayibacter caricis DSM 15933</name>
    <dbReference type="NCBI Taxonomy" id="1328867"/>
    <lineage>
        <taxon>Bacteria</taxon>
        <taxon>Bacillati</taxon>
        <taxon>Actinomycetota</taxon>
        <taxon>Actinomycetes</taxon>
        <taxon>Micrococcales</taxon>
        <taxon>Microbacteriaceae</taxon>
        <taxon>Rathayibacter</taxon>
    </lineage>
</organism>
<dbReference type="Proteomes" id="UP000241085">
    <property type="component" value="Unassembled WGS sequence"/>
</dbReference>
<dbReference type="AlphaFoldDB" id="A0A2T4UPP7"/>